<keyword evidence="2 4" id="KW-0378">Hydrolase</keyword>
<dbReference type="EC" id="3.5.4.28" evidence="4"/>
<feature type="binding site" evidence="4">
    <location>
        <position position="72"/>
    </location>
    <ligand>
        <name>Zn(2+)</name>
        <dbReference type="ChEBI" id="CHEBI:29105"/>
    </ligand>
</feature>
<dbReference type="SUPFAM" id="SSF51338">
    <property type="entry name" value="Composite domain of metallo-dependent hydrolases"/>
    <property type="match status" value="1"/>
</dbReference>
<keyword evidence="3 4" id="KW-0862">Zinc</keyword>
<feature type="binding site" evidence="4">
    <location>
        <position position="309"/>
    </location>
    <ligand>
        <name>Zn(2+)</name>
        <dbReference type="ChEBI" id="CHEBI:29105"/>
    </ligand>
</feature>
<dbReference type="Pfam" id="PF01979">
    <property type="entry name" value="Amidohydro_1"/>
    <property type="match status" value="1"/>
</dbReference>
<comment type="caution">
    <text evidence="6">The sequence shown here is derived from an EMBL/GenBank/DDBJ whole genome shotgun (WGS) entry which is preliminary data.</text>
</comment>
<dbReference type="InterPro" id="IPR032466">
    <property type="entry name" value="Metal_Hydrolase"/>
</dbReference>
<evidence type="ECO:0000256" key="2">
    <source>
        <dbReference type="ARBA" id="ARBA00022801"/>
    </source>
</evidence>
<dbReference type="GO" id="GO:0046872">
    <property type="term" value="F:metal ion binding"/>
    <property type="evidence" value="ECO:0007669"/>
    <property type="project" value="UniProtKB-KW"/>
</dbReference>
<feature type="binding site" evidence="4">
    <location>
        <position position="194"/>
    </location>
    <ligand>
        <name>substrate</name>
    </ligand>
</feature>
<dbReference type="FunFam" id="3.20.20.140:FF:000014">
    <property type="entry name" value="5-methylthioadenosine/S-adenosylhomocysteine deaminase"/>
    <property type="match status" value="1"/>
</dbReference>
<sequence>MVAANAGAVDLLIVNGTVLTMEPGAKPIVDGAVAVRGQDIVAVGPRESVRAPAAKVLDAGGGLILPGFVNTHTHLAMVLLRGLADDLPLKEWLEQHIWPAEKAVMDAETVKLGTLWAAVESLKAGVTCVCDMYFYAPTVAEALEQVGIRGVVPESIIDFPTPSCPSPEVALEKQRELCERYRQHPLITPAVAAHAPYSVNAKNIAKAAELAEEFDVPFLIHVAETRWEMETFQKEKGTTPVQYLADLGVLSSRTVAAHCVHVTAEDIATLAELGVGVAANPVSNLKLASGVAPLPQMLAQGVKVGFGTDGAASNNTLDLLRDAQIAALLYKGVTGDPTCMPAPTVAALLTRGGAEVLGLGKVVGTLAVGKRADVVCLATHEPHAVPVYDPESHLIYAARASDVQHVVVNGKTLVENHKVLTVDEDALRREVFRLAPKVRGAVEAVKAKG</sequence>
<evidence type="ECO:0000256" key="3">
    <source>
        <dbReference type="ARBA" id="ARBA00022833"/>
    </source>
</evidence>
<evidence type="ECO:0000256" key="1">
    <source>
        <dbReference type="ARBA" id="ARBA00022723"/>
    </source>
</evidence>
<comment type="caution">
    <text evidence="4">Lacks conserved residue(s) required for the propagation of feature annotation.</text>
</comment>
<dbReference type="GO" id="GO:0090614">
    <property type="term" value="F:5'-methylthioadenosine deaminase activity"/>
    <property type="evidence" value="ECO:0007669"/>
    <property type="project" value="UniProtKB-UniRule"/>
</dbReference>
<dbReference type="PANTHER" id="PTHR43794:SF11">
    <property type="entry name" value="AMIDOHYDROLASE-RELATED DOMAIN-CONTAINING PROTEIN"/>
    <property type="match status" value="1"/>
</dbReference>
<dbReference type="InterPro" id="IPR023512">
    <property type="entry name" value="Deaminase_MtaD/DadD"/>
</dbReference>
<feature type="binding site" evidence="4">
    <location>
        <position position="101"/>
    </location>
    <ligand>
        <name>substrate</name>
    </ligand>
</feature>
<dbReference type="EC" id="3.5.4.31" evidence="4"/>
<evidence type="ECO:0000256" key="4">
    <source>
        <dbReference type="HAMAP-Rule" id="MF_01281"/>
    </source>
</evidence>
<dbReference type="InterPro" id="IPR050287">
    <property type="entry name" value="MTA/SAH_deaminase"/>
</dbReference>
<comment type="similarity">
    <text evidence="4">Belongs to the metallo-dependent hydrolases superfamily. MTA/SAH deaminase family.</text>
</comment>
<dbReference type="SUPFAM" id="SSF51556">
    <property type="entry name" value="Metallo-dependent hydrolases"/>
    <property type="match status" value="1"/>
</dbReference>
<dbReference type="CDD" id="cd01298">
    <property type="entry name" value="ATZ_TRZ_like"/>
    <property type="match status" value="1"/>
</dbReference>
<dbReference type="InterPro" id="IPR006680">
    <property type="entry name" value="Amidohydro-rel"/>
</dbReference>
<reference evidence="6" key="1">
    <citation type="journal article" date="2020" name="mSystems">
        <title>Genome- and Community-Level Interaction Insights into Carbon Utilization and Element Cycling Functions of Hydrothermarchaeota in Hydrothermal Sediment.</title>
        <authorList>
            <person name="Zhou Z."/>
            <person name="Liu Y."/>
            <person name="Xu W."/>
            <person name="Pan J."/>
            <person name="Luo Z.H."/>
            <person name="Li M."/>
        </authorList>
    </citation>
    <scope>NUCLEOTIDE SEQUENCE [LARGE SCALE GENOMIC DNA]</scope>
    <source>
        <strain evidence="6">SpSt-186</strain>
    </source>
</reference>
<dbReference type="GO" id="GO:0050270">
    <property type="term" value="F:S-adenosylhomocysteine deaminase activity"/>
    <property type="evidence" value="ECO:0007669"/>
    <property type="project" value="UniProtKB-UniRule"/>
</dbReference>
<keyword evidence="1 4" id="KW-0479">Metal-binding</keyword>
<feature type="binding site" evidence="4">
    <location>
        <position position="221"/>
    </location>
    <ligand>
        <name>Zn(2+)</name>
        <dbReference type="ChEBI" id="CHEBI:29105"/>
    </ligand>
</feature>
<feature type="binding site" evidence="4">
    <location>
        <position position="224"/>
    </location>
    <ligand>
        <name>substrate</name>
    </ligand>
</feature>
<gene>
    <name evidence="4" type="primary">mtaD</name>
    <name evidence="6" type="ORF">ENP06_04385</name>
</gene>
<accession>A0A7V1ZIC4</accession>
<dbReference type="InterPro" id="IPR011059">
    <property type="entry name" value="Metal-dep_hydrolase_composite"/>
</dbReference>
<feature type="binding site" evidence="4">
    <location>
        <position position="74"/>
    </location>
    <ligand>
        <name>Zn(2+)</name>
        <dbReference type="ChEBI" id="CHEBI:29105"/>
    </ligand>
</feature>
<comment type="catalytic activity">
    <reaction evidence="4">
        <text>S-methyl-5'-thioadenosine + H2O + H(+) = S-methyl-5'-thioinosine + NH4(+)</text>
        <dbReference type="Rhea" id="RHEA:25025"/>
        <dbReference type="ChEBI" id="CHEBI:15377"/>
        <dbReference type="ChEBI" id="CHEBI:15378"/>
        <dbReference type="ChEBI" id="CHEBI:17509"/>
        <dbReference type="ChEBI" id="CHEBI:28938"/>
        <dbReference type="ChEBI" id="CHEBI:48595"/>
        <dbReference type="EC" id="3.5.4.31"/>
    </reaction>
</comment>
<evidence type="ECO:0000313" key="6">
    <source>
        <dbReference type="EMBL" id="HEQ88631.1"/>
    </source>
</evidence>
<dbReference type="AlphaFoldDB" id="A0A7V1ZIC4"/>
<organism evidence="6">
    <name type="scientific">Thermoanaerobaculum aquaticum</name>
    <dbReference type="NCBI Taxonomy" id="1312852"/>
    <lineage>
        <taxon>Bacteria</taxon>
        <taxon>Pseudomonadati</taxon>
        <taxon>Acidobacteriota</taxon>
        <taxon>Thermoanaerobaculia</taxon>
        <taxon>Thermoanaerobaculales</taxon>
        <taxon>Thermoanaerobaculaceae</taxon>
        <taxon>Thermoanaerobaculum</taxon>
    </lineage>
</organism>
<comment type="function">
    <text evidence="4">Catalyzes the deamination of 5-methylthioadenosine and S-adenosyl-L-homocysteine into 5-methylthioinosine and S-inosyl-L-homocysteine, respectively. Is also able to deaminate adenosine.</text>
</comment>
<feature type="domain" description="Amidohydrolase-related" evidence="5">
    <location>
        <begin position="64"/>
        <end position="412"/>
    </location>
</feature>
<dbReference type="Gene3D" id="3.20.20.140">
    <property type="entry name" value="Metal-dependent hydrolases"/>
    <property type="match status" value="1"/>
</dbReference>
<feature type="binding site" evidence="4">
    <location>
        <position position="309"/>
    </location>
    <ligand>
        <name>substrate</name>
    </ligand>
</feature>
<dbReference type="EMBL" id="DSHW01000335">
    <property type="protein sequence ID" value="HEQ88631.1"/>
    <property type="molecule type" value="Genomic_DNA"/>
</dbReference>
<protein>
    <recommendedName>
        <fullName evidence="4">5-methylthioadenosine/S-adenosylhomocysteine deaminase</fullName>
        <shortName evidence="4">MTA/SAH deaminase</shortName>
        <ecNumber evidence="4">3.5.4.28</ecNumber>
        <ecNumber evidence="4">3.5.4.31</ecNumber>
    </recommendedName>
</protein>
<dbReference type="HAMAP" id="MF_01281">
    <property type="entry name" value="MTA_SAH_deamin"/>
    <property type="match status" value="1"/>
</dbReference>
<dbReference type="PANTHER" id="PTHR43794">
    <property type="entry name" value="AMINOHYDROLASE SSNA-RELATED"/>
    <property type="match status" value="1"/>
</dbReference>
<evidence type="ECO:0000259" key="5">
    <source>
        <dbReference type="Pfam" id="PF01979"/>
    </source>
</evidence>
<proteinExistence type="inferred from homology"/>
<comment type="catalytic activity">
    <reaction evidence="4">
        <text>S-adenosyl-L-homocysteine + H2O + H(+) = S-inosyl-L-homocysteine + NH4(+)</text>
        <dbReference type="Rhea" id="RHEA:20716"/>
        <dbReference type="ChEBI" id="CHEBI:15377"/>
        <dbReference type="ChEBI" id="CHEBI:15378"/>
        <dbReference type="ChEBI" id="CHEBI:28938"/>
        <dbReference type="ChEBI" id="CHEBI:57856"/>
        <dbReference type="ChEBI" id="CHEBI:57985"/>
        <dbReference type="EC" id="3.5.4.28"/>
    </reaction>
</comment>
<dbReference type="Gene3D" id="2.30.40.10">
    <property type="entry name" value="Urease, subunit C, domain 1"/>
    <property type="match status" value="1"/>
</dbReference>
<name>A0A7V1ZIC4_9BACT</name>
<comment type="cofactor">
    <cofactor evidence="4">
        <name>Zn(2+)</name>
        <dbReference type="ChEBI" id="CHEBI:29105"/>
    </cofactor>
    <text evidence="4">Binds 1 zinc ion per subunit.</text>
</comment>